<evidence type="ECO:0000313" key="3">
    <source>
        <dbReference type="Proteomes" id="UP000190367"/>
    </source>
</evidence>
<organism evidence="2 3">
    <name type="scientific">Chitinophaga eiseniae</name>
    <dbReference type="NCBI Taxonomy" id="634771"/>
    <lineage>
        <taxon>Bacteria</taxon>
        <taxon>Pseudomonadati</taxon>
        <taxon>Bacteroidota</taxon>
        <taxon>Chitinophagia</taxon>
        <taxon>Chitinophagales</taxon>
        <taxon>Chitinophagaceae</taxon>
        <taxon>Chitinophaga</taxon>
    </lineage>
</organism>
<dbReference type="STRING" id="634771.SAMN04488128_107232"/>
<dbReference type="PANTHER" id="PTHR32060">
    <property type="entry name" value="TAIL-SPECIFIC PROTEASE"/>
    <property type="match status" value="1"/>
</dbReference>
<name>A0A1T4U0M4_9BACT</name>
<dbReference type="InterPro" id="IPR036034">
    <property type="entry name" value="PDZ_sf"/>
</dbReference>
<gene>
    <name evidence="2" type="ORF">SAMN04488128_107232</name>
</gene>
<keyword evidence="3" id="KW-1185">Reference proteome</keyword>
<sequence length="524" mass="56798">MHTNLFTSGARIALAGITCVLLWTACRKDNKPSPNPVPRTDTTKVTASSDEDSLKYLMYQIMQVTYADGGRTPASGLPTYYWYSQVPALNPFDAKYANADSLLSVMKTYAINQTTTRPFDHYSFLDRNGVLTNKLMNGISSQTFAATNGDLGLDYGIAQDGGGNAHIFILYADKNGPAGKIGVTRGWEIISVNGNSNISTNQAFLTSVYNAIFNSPSVTLGFKRLDGTTITQTLTTASYNINPVVFDTVFTLAGSNKKVGYFSMYTFSSIINSSGQDTYTKTALDQLFNKFAAQGITSLIVDFRYNGGGAVSTAEYLDNAIAPVGAAGKLMYNTVFNDKLMTHASEVGLTTTTKFAAATSKLQLDNVFFITTGNTASASELTLNNLKPYMTVKLVGSKTYGKPVGFIDFNIAVFDQNHNRKYLADLYAINFETKNANGVGGYFTGIDVDAPALDYVNVPWGDTQNDDNLKAIVNYLTTGKYTGNARVASTEMSNLRQAIPSLKPVNGFNGMVDYERSRIISAGR</sequence>
<dbReference type="OrthoDB" id="7168509at2"/>
<feature type="domain" description="Tail specific protease" evidence="1">
    <location>
        <begin position="258"/>
        <end position="403"/>
    </location>
</feature>
<dbReference type="CDD" id="cd07561">
    <property type="entry name" value="Peptidase_S41_CPP_like"/>
    <property type="match status" value="1"/>
</dbReference>
<reference evidence="3" key="1">
    <citation type="submission" date="2017-02" db="EMBL/GenBank/DDBJ databases">
        <authorList>
            <person name="Varghese N."/>
            <person name="Submissions S."/>
        </authorList>
    </citation>
    <scope>NUCLEOTIDE SEQUENCE [LARGE SCALE GENOMIC DNA]</scope>
    <source>
        <strain evidence="3">DSM 22224</strain>
    </source>
</reference>
<dbReference type="Gene3D" id="2.30.42.10">
    <property type="match status" value="1"/>
</dbReference>
<dbReference type="GO" id="GO:0030288">
    <property type="term" value="C:outer membrane-bounded periplasmic space"/>
    <property type="evidence" value="ECO:0007669"/>
    <property type="project" value="TreeGrafter"/>
</dbReference>
<dbReference type="PANTHER" id="PTHR32060:SF30">
    <property type="entry name" value="CARBOXY-TERMINAL PROCESSING PROTEASE CTPA"/>
    <property type="match status" value="1"/>
</dbReference>
<dbReference type="GO" id="GO:0008236">
    <property type="term" value="F:serine-type peptidase activity"/>
    <property type="evidence" value="ECO:0007669"/>
    <property type="project" value="InterPro"/>
</dbReference>
<proteinExistence type="predicted"/>
<dbReference type="EMBL" id="FUWZ01000007">
    <property type="protein sequence ID" value="SKA46244.1"/>
    <property type="molecule type" value="Genomic_DNA"/>
</dbReference>
<dbReference type="Pfam" id="PF03572">
    <property type="entry name" value="Peptidase_S41"/>
    <property type="match status" value="1"/>
</dbReference>
<dbReference type="GO" id="GO:0004175">
    <property type="term" value="F:endopeptidase activity"/>
    <property type="evidence" value="ECO:0007669"/>
    <property type="project" value="TreeGrafter"/>
</dbReference>
<dbReference type="InterPro" id="IPR029045">
    <property type="entry name" value="ClpP/crotonase-like_dom_sf"/>
</dbReference>
<evidence type="ECO:0000313" key="2">
    <source>
        <dbReference type="EMBL" id="SKA46244.1"/>
    </source>
</evidence>
<dbReference type="SUPFAM" id="SSF50156">
    <property type="entry name" value="PDZ domain-like"/>
    <property type="match status" value="1"/>
</dbReference>
<dbReference type="GO" id="GO:0007165">
    <property type="term" value="P:signal transduction"/>
    <property type="evidence" value="ECO:0007669"/>
    <property type="project" value="TreeGrafter"/>
</dbReference>
<dbReference type="InterPro" id="IPR005151">
    <property type="entry name" value="Tail-specific_protease"/>
</dbReference>
<dbReference type="GO" id="GO:0006508">
    <property type="term" value="P:proteolysis"/>
    <property type="evidence" value="ECO:0007669"/>
    <property type="project" value="InterPro"/>
</dbReference>
<evidence type="ECO:0000259" key="1">
    <source>
        <dbReference type="Pfam" id="PF03572"/>
    </source>
</evidence>
<dbReference type="AlphaFoldDB" id="A0A1T4U0M4"/>
<dbReference type="RefSeq" id="WP_078673050.1">
    <property type="nucleotide sequence ID" value="NZ_FUWZ01000007.1"/>
</dbReference>
<protein>
    <submittedName>
        <fullName evidence="2">Peptidase family S41</fullName>
    </submittedName>
</protein>
<dbReference type="Proteomes" id="UP000190367">
    <property type="component" value="Unassembled WGS sequence"/>
</dbReference>
<dbReference type="Gene3D" id="3.30.750.170">
    <property type="match status" value="1"/>
</dbReference>
<accession>A0A1T4U0M4</accession>
<dbReference type="SUPFAM" id="SSF52096">
    <property type="entry name" value="ClpP/crotonase"/>
    <property type="match status" value="1"/>
</dbReference>
<dbReference type="Gene3D" id="3.90.226.10">
    <property type="entry name" value="2-enoyl-CoA Hydratase, Chain A, domain 1"/>
    <property type="match status" value="1"/>
</dbReference>